<organism evidence="2 3">
    <name type="scientific">Mucilaginibacter corticis</name>
    <dbReference type="NCBI Taxonomy" id="2597670"/>
    <lineage>
        <taxon>Bacteria</taxon>
        <taxon>Pseudomonadati</taxon>
        <taxon>Bacteroidota</taxon>
        <taxon>Sphingobacteriia</taxon>
        <taxon>Sphingobacteriales</taxon>
        <taxon>Sphingobacteriaceae</taxon>
        <taxon>Mucilaginibacter</taxon>
    </lineage>
</organism>
<dbReference type="Gene3D" id="2.130.10.10">
    <property type="entry name" value="YVTN repeat-like/Quinoprotein amine dehydrogenase"/>
    <property type="match status" value="1"/>
</dbReference>
<reference evidence="2 3" key="1">
    <citation type="submission" date="2019-07" db="EMBL/GenBank/DDBJ databases">
        <authorList>
            <person name="Huq M.A."/>
        </authorList>
    </citation>
    <scope>NUCLEOTIDE SEQUENCE [LARGE SCALE GENOMIC DNA]</scope>
    <source>
        <strain evidence="2 3">MAH-19</strain>
    </source>
</reference>
<keyword evidence="3" id="KW-1185">Reference proteome</keyword>
<name>A0A556MBE3_9SPHI</name>
<dbReference type="PROSITE" id="PS51257">
    <property type="entry name" value="PROKAR_LIPOPROTEIN"/>
    <property type="match status" value="1"/>
</dbReference>
<evidence type="ECO:0000313" key="3">
    <source>
        <dbReference type="Proteomes" id="UP000318733"/>
    </source>
</evidence>
<dbReference type="EMBL" id="VLPK01000005">
    <property type="protein sequence ID" value="TSJ37223.1"/>
    <property type="molecule type" value="Genomic_DNA"/>
</dbReference>
<dbReference type="InterPro" id="IPR015943">
    <property type="entry name" value="WD40/YVTN_repeat-like_dom_sf"/>
</dbReference>
<dbReference type="Proteomes" id="UP000318733">
    <property type="component" value="Unassembled WGS sequence"/>
</dbReference>
<dbReference type="OrthoDB" id="1041092at2"/>
<accession>A0A556MBE3</accession>
<keyword evidence="1" id="KW-0732">Signal</keyword>
<feature type="chain" id="PRO_5021914298" evidence="1">
    <location>
        <begin position="24"/>
        <end position="366"/>
    </location>
</feature>
<dbReference type="Pfam" id="PF16819">
    <property type="entry name" value="DUF5074"/>
    <property type="match status" value="1"/>
</dbReference>
<dbReference type="InterPro" id="IPR011044">
    <property type="entry name" value="Quino_amine_DH_bsu"/>
</dbReference>
<evidence type="ECO:0000313" key="2">
    <source>
        <dbReference type="EMBL" id="TSJ37223.1"/>
    </source>
</evidence>
<dbReference type="RefSeq" id="WP_144250258.1">
    <property type="nucleotide sequence ID" value="NZ_VLPK01000005.1"/>
</dbReference>
<dbReference type="AlphaFoldDB" id="A0A556MBE3"/>
<proteinExistence type="predicted"/>
<comment type="caution">
    <text evidence="2">The sequence shown here is derived from an EMBL/GenBank/DDBJ whole genome shotgun (WGS) entry which is preliminary data.</text>
</comment>
<protein>
    <submittedName>
        <fullName evidence="2">DUF5074 domain-containing protein</fullName>
    </submittedName>
</protein>
<feature type="signal peptide" evidence="1">
    <location>
        <begin position="1"/>
        <end position="23"/>
    </location>
</feature>
<sequence length="366" mass="39168">MKTTTTQKLFPVIAIALMVSILASCKKDKKVAPEKVAGKYDNGFFIINEGSYKNASGSISFFDYAKGTITDSIFTKENPGKTFDPNTSELEFGTIYNGKFYLLTKSGGPLVVADATTLKETGRIPAAGTNDYREFIGINSTTGLVSTGDGIYPLNLSSVTLGTKIPNISGEIGDMIKAGNYIFVLSANDGLDILNASDYSVAKNIPGMAVGFAVTPDGSVWVAGNTSLDKINPTNLAVTSVTLPFTVNNTWGFWHPGSITASTKDNTVFLANNDQYNGGKTIYKYIDGNSSTLTSPFITIATGKELYGKGLAYNSTNNQLVVSTVESGFGTHYAVNDLDFYDPNSGALIKDIPFSGYYFPATYVFH</sequence>
<dbReference type="InterPro" id="IPR031815">
    <property type="entry name" value="DUF5074"/>
</dbReference>
<dbReference type="SUPFAM" id="SSF50969">
    <property type="entry name" value="YVTN repeat-like/Quinoprotein amine dehydrogenase"/>
    <property type="match status" value="1"/>
</dbReference>
<gene>
    <name evidence="2" type="ORF">FO440_20885</name>
</gene>
<evidence type="ECO:0000256" key="1">
    <source>
        <dbReference type="SAM" id="SignalP"/>
    </source>
</evidence>